<protein>
    <submittedName>
        <fullName evidence="1">Uncharacterized protein</fullName>
    </submittedName>
</protein>
<reference evidence="2" key="1">
    <citation type="journal article" date="2019" name="Int. J. Syst. Evol. Microbiol.">
        <title>The Global Catalogue of Microorganisms (GCM) 10K type strain sequencing project: providing services to taxonomists for standard genome sequencing and annotation.</title>
        <authorList>
            <consortium name="The Broad Institute Genomics Platform"/>
            <consortium name="The Broad Institute Genome Sequencing Center for Infectious Disease"/>
            <person name="Wu L."/>
            <person name="Ma J."/>
        </authorList>
    </citation>
    <scope>NUCLEOTIDE SEQUENCE [LARGE SCALE GENOMIC DNA]</scope>
    <source>
        <strain evidence="2">NBRC 113072</strain>
    </source>
</reference>
<accession>A0ABQ6IN58</accession>
<dbReference type="RefSeq" id="WP_284302599.1">
    <property type="nucleotide sequence ID" value="NZ_BSUO01000001.1"/>
</dbReference>
<evidence type="ECO:0000313" key="1">
    <source>
        <dbReference type="EMBL" id="GMA38536.1"/>
    </source>
</evidence>
<keyword evidence="2" id="KW-1185">Reference proteome</keyword>
<proteinExistence type="predicted"/>
<organism evidence="1 2">
    <name type="scientific">Mobilicoccus caccae</name>
    <dbReference type="NCBI Taxonomy" id="1859295"/>
    <lineage>
        <taxon>Bacteria</taxon>
        <taxon>Bacillati</taxon>
        <taxon>Actinomycetota</taxon>
        <taxon>Actinomycetes</taxon>
        <taxon>Micrococcales</taxon>
        <taxon>Dermatophilaceae</taxon>
        <taxon>Mobilicoccus</taxon>
    </lineage>
</organism>
<sequence length="91" mass="9388">MTSRPAPPEMTLDAAVALMEQGRLDAVLDAVREHVVRLGDGQVGALASAALKVRALAEGLAFALTAEADSRGVIATAPAALPRDRWVTPAT</sequence>
<evidence type="ECO:0000313" key="2">
    <source>
        <dbReference type="Proteomes" id="UP001157126"/>
    </source>
</evidence>
<name>A0ABQ6IN58_9MICO</name>
<dbReference type="EMBL" id="BSUO01000001">
    <property type="protein sequence ID" value="GMA38536.1"/>
    <property type="molecule type" value="Genomic_DNA"/>
</dbReference>
<gene>
    <name evidence="1" type="ORF">GCM10025883_05810</name>
</gene>
<comment type="caution">
    <text evidence="1">The sequence shown here is derived from an EMBL/GenBank/DDBJ whole genome shotgun (WGS) entry which is preliminary data.</text>
</comment>
<dbReference type="Proteomes" id="UP001157126">
    <property type="component" value="Unassembled WGS sequence"/>
</dbReference>